<feature type="domain" description="PARG helical" evidence="5">
    <location>
        <begin position="134"/>
        <end position="250"/>
    </location>
</feature>
<reference evidence="6" key="1">
    <citation type="submission" date="2020-05" db="EMBL/GenBank/DDBJ databases">
        <title>Phylogenomic resolution of chytrid fungi.</title>
        <authorList>
            <person name="Stajich J.E."/>
            <person name="Amses K."/>
            <person name="Simmons R."/>
            <person name="Seto K."/>
            <person name="Myers J."/>
            <person name="Bonds A."/>
            <person name="Quandt C.A."/>
            <person name="Barry K."/>
            <person name="Liu P."/>
            <person name="Grigoriev I."/>
            <person name="Longcore J.E."/>
            <person name="James T.Y."/>
        </authorList>
    </citation>
    <scope>NUCLEOTIDE SEQUENCE</scope>
    <source>
        <strain evidence="6">JEL0476</strain>
    </source>
</reference>
<dbReference type="GO" id="GO:1990966">
    <property type="term" value="P:ATP generation from poly-ADP-D-ribose"/>
    <property type="evidence" value="ECO:0007669"/>
    <property type="project" value="TreeGrafter"/>
</dbReference>
<evidence type="ECO:0000256" key="3">
    <source>
        <dbReference type="ARBA" id="ARBA00022801"/>
    </source>
</evidence>
<dbReference type="GO" id="GO:0006282">
    <property type="term" value="P:regulation of DNA repair"/>
    <property type="evidence" value="ECO:0007669"/>
    <property type="project" value="InterPro"/>
</dbReference>
<evidence type="ECO:0000313" key="6">
    <source>
        <dbReference type="EMBL" id="KAJ3225254.1"/>
    </source>
</evidence>
<evidence type="ECO:0000313" key="7">
    <source>
        <dbReference type="Proteomes" id="UP001211065"/>
    </source>
</evidence>
<protein>
    <recommendedName>
        <fullName evidence="2">poly(ADP-ribose) glycohydrolase</fullName>
        <ecNumber evidence="2">3.2.1.143</ecNumber>
    </recommendedName>
</protein>
<name>A0AAD5Y0P4_9FUNG</name>
<dbReference type="PANTHER" id="PTHR12837">
    <property type="entry name" value="POLY ADP-RIBOSE GLYCOHYDROLASE"/>
    <property type="match status" value="1"/>
</dbReference>
<dbReference type="EMBL" id="JADGJW010000066">
    <property type="protein sequence ID" value="KAJ3225254.1"/>
    <property type="molecule type" value="Genomic_DNA"/>
</dbReference>
<keyword evidence="7" id="KW-1185">Reference proteome</keyword>
<keyword evidence="3" id="KW-0378">Hydrolase</keyword>
<comment type="caution">
    <text evidence="6">The sequence shown here is derived from an EMBL/GenBank/DDBJ whole genome shotgun (WGS) entry which is preliminary data.</text>
</comment>
<dbReference type="GO" id="GO:0005975">
    <property type="term" value="P:carbohydrate metabolic process"/>
    <property type="evidence" value="ECO:0007669"/>
    <property type="project" value="InterPro"/>
</dbReference>
<proteinExistence type="inferred from homology"/>
<dbReference type="InterPro" id="IPR048362">
    <property type="entry name" value="PARG_helical"/>
</dbReference>
<evidence type="ECO:0000259" key="4">
    <source>
        <dbReference type="Pfam" id="PF05028"/>
    </source>
</evidence>
<gene>
    <name evidence="6" type="ORF">HK099_007080</name>
</gene>
<dbReference type="GO" id="GO:0005634">
    <property type="term" value="C:nucleus"/>
    <property type="evidence" value="ECO:0007669"/>
    <property type="project" value="TreeGrafter"/>
</dbReference>
<dbReference type="PANTHER" id="PTHR12837:SF0">
    <property type="entry name" value="POLY(ADP-RIBOSE) GLYCOHYDROLASE"/>
    <property type="match status" value="1"/>
</dbReference>
<dbReference type="AlphaFoldDB" id="A0AAD5Y0P4"/>
<evidence type="ECO:0000256" key="2">
    <source>
        <dbReference type="ARBA" id="ARBA00012255"/>
    </source>
</evidence>
<dbReference type="InterPro" id="IPR046372">
    <property type="entry name" value="PARG_cat_C"/>
</dbReference>
<dbReference type="InterPro" id="IPR007724">
    <property type="entry name" value="Poly_GlycHdrlase"/>
</dbReference>
<evidence type="ECO:0000256" key="1">
    <source>
        <dbReference type="ARBA" id="ARBA00009545"/>
    </source>
</evidence>
<dbReference type="Proteomes" id="UP001211065">
    <property type="component" value="Unassembled WGS sequence"/>
</dbReference>
<dbReference type="EC" id="3.2.1.143" evidence="2"/>
<sequence>MEKWRKWGFQCEENSFKRLKKGSVLESQNDIKSADQYLSSSAQSINVDEKLLHFVLSPNKNEELFPSSAIPDLYFEKGNFVFLPFEEESKWKLIKHSISQRIETVEDLEEVFNSYNQKKVNFTGLNYYFNEHFSKTKNFFINILPKMQKSLLNLPVLFKDLKIPILKKNVNSCITLNKEQIFSLISNLFFCTISQNHNINLPSTLFKTLFESVERNGILNSKICGKMDCIMNYFERMAENLSEGNVTFQRRCIPEEKLPDWGNLDSFHLKNTDCRYLGTIEDDGFGCSQVDFANKNIGGGVLSRECLIVIGLERFSNYRGYGETFQFSSNFCDKSGKDALLRFKSEFVAIDALHFNNSKKSKMQQYEKDLIIRELNKAYIGFLKSEVTCFDESRLVDLATGNWGCGAFNGDKQLKFLIQYIAASACSRNLRFFTFGDEFFANKIINLIPFLKNVSLGKLFRIITSFHSDGEGDLFNYVNYKLKNQ</sequence>
<dbReference type="GO" id="GO:0009225">
    <property type="term" value="P:nucleotide-sugar metabolic process"/>
    <property type="evidence" value="ECO:0007669"/>
    <property type="project" value="TreeGrafter"/>
</dbReference>
<feature type="domain" description="PARG catalytic Macro" evidence="4">
    <location>
        <begin position="303"/>
        <end position="439"/>
    </location>
</feature>
<comment type="similarity">
    <text evidence="1">Belongs to the poly(ADP-ribose) glycohydrolase family.</text>
</comment>
<dbReference type="Pfam" id="PF20811">
    <property type="entry name" value="PARG_cat_N"/>
    <property type="match status" value="1"/>
</dbReference>
<evidence type="ECO:0000259" key="5">
    <source>
        <dbReference type="Pfam" id="PF20811"/>
    </source>
</evidence>
<dbReference type="Pfam" id="PF05028">
    <property type="entry name" value="PARG_cat_C"/>
    <property type="match status" value="1"/>
</dbReference>
<dbReference type="GO" id="GO:0005737">
    <property type="term" value="C:cytoplasm"/>
    <property type="evidence" value="ECO:0007669"/>
    <property type="project" value="TreeGrafter"/>
</dbReference>
<organism evidence="6 7">
    <name type="scientific">Clydaea vesicula</name>
    <dbReference type="NCBI Taxonomy" id="447962"/>
    <lineage>
        <taxon>Eukaryota</taxon>
        <taxon>Fungi</taxon>
        <taxon>Fungi incertae sedis</taxon>
        <taxon>Chytridiomycota</taxon>
        <taxon>Chytridiomycota incertae sedis</taxon>
        <taxon>Chytridiomycetes</taxon>
        <taxon>Lobulomycetales</taxon>
        <taxon>Lobulomycetaceae</taxon>
        <taxon>Clydaea</taxon>
    </lineage>
</organism>
<dbReference type="GO" id="GO:0004649">
    <property type="term" value="F:poly(ADP-ribose) glycohydrolase activity"/>
    <property type="evidence" value="ECO:0007669"/>
    <property type="project" value="UniProtKB-EC"/>
</dbReference>
<accession>A0AAD5Y0P4</accession>